<dbReference type="RefSeq" id="WP_239673331.1">
    <property type="nucleotide sequence ID" value="NZ_CP049742.1"/>
</dbReference>
<feature type="transmembrane region" description="Helical" evidence="3">
    <location>
        <begin position="287"/>
        <end position="303"/>
    </location>
</feature>
<feature type="domain" description="Acyltransferase 3" evidence="4">
    <location>
        <begin position="4"/>
        <end position="303"/>
    </location>
</feature>
<evidence type="ECO:0000313" key="5">
    <source>
        <dbReference type="EMBL" id="QPC45814.1"/>
    </source>
</evidence>
<dbReference type="AlphaFoldDB" id="A0A7S8HEG4"/>
<keyword evidence="3" id="KW-0472">Membrane</keyword>
<feature type="transmembrane region" description="Helical" evidence="3">
    <location>
        <begin position="259"/>
        <end position="275"/>
    </location>
</feature>
<feature type="transmembrane region" description="Helical" evidence="3">
    <location>
        <begin position="12"/>
        <end position="30"/>
    </location>
</feature>
<reference evidence="5 6" key="1">
    <citation type="submission" date="2019-07" db="EMBL/GenBank/DDBJ databases">
        <title>Genome sequence of 2 isolates from Red Sea Mangroves.</title>
        <authorList>
            <person name="Sefrji F."/>
            <person name="Michoud G."/>
            <person name="Merlino G."/>
            <person name="Daffonchio D."/>
        </authorList>
    </citation>
    <scope>NUCLEOTIDE SEQUENCE [LARGE SCALE GENOMIC DNA]</scope>
    <source>
        <strain evidence="5 6">R1DC41</strain>
    </source>
</reference>
<feature type="transmembrane region" description="Helical" evidence="3">
    <location>
        <begin position="36"/>
        <end position="57"/>
    </location>
</feature>
<keyword evidence="6" id="KW-1185">Reference proteome</keyword>
<keyword evidence="5" id="KW-0808">Transferase</keyword>
<gene>
    <name evidence="5" type="ORF">G8O30_01995</name>
</gene>
<evidence type="ECO:0000256" key="2">
    <source>
        <dbReference type="ARBA" id="ARBA00007400"/>
    </source>
</evidence>
<dbReference type="Proteomes" id="UP000593626">
    <property type="component" value="Chromosome"/>
</dbReference>
<dbReference type="Pfam" id="PF01757">
    <property type="entry name" value="Acyl_transf_3"/>
    <property type="match status" value="1"/>
</dbReference>
<feature type="transmembrane region" description="Helical" evidence="3">
    <location>
        <begin position="129"/>
        <end position="145"/>
    </location>
</feature>
<keyword evidence="3" id="KW-1133">Transmembrane helix</keyword>
<dbReference type="PANTHER" id="PTHR37312">
    <property type="entry name" value="MEMBRANE-BOUND ACYLTRANSFERASE YKRP-RELATED"/>
    <property type="match status" value="1"/>
</dbReference>
<feature type="transmembrane region" description="Helical" evidence="3">
    <location>
        <begin position="69"/>
        <end position="88"/>
    </location>
</feature>
<proteinExistence type="inferred from homology"/>
<comment type="subcellular location">
    <subcellularLocation>
        <location evidence="1">Membrane</location>
    </subcellularLocation>
</comment>
<accession>A0A7S8HEG4</accession>
<organism evidence="5 6">
    <name type="scientific">Mangrovibacillus cuniculi</name>
    <dbReference type="NCBI Taxonomy" id="2593652"/>
    <lineage>
        <taxon>Bacteria</taxon>
        <taxon>Bacillati</taxon>
        <taxon>Bacillota</taxon>
        <taxon>Bacilli</taxon>
        <taxon>Bacillales</taxon>
        <taxon>Bacillaceae</taxon>
        <taxon>Mangrovibacillus</taxon>
    </lineage>
</organism>
<sequence length="331" mass="39127">MNRIAYFDNVKGILIFLVVFGHMLSSFLEENAFLDAVYLFIFLFHMPLFILIAGYFSKKFHDKGYVKKLAGKLIIPYIIFQLLYTLYYKAFDDPVGFTLVTPRWAMWFLLSLFFWNLMLFVFTKFKNGMWWAVLFSLAAGYIPFVSAELSLSRTFFFFPFFLAGYYLKKEHFLALKKTPYQWTAGFGLTLVFVFLWLLSPIEVKTWLMGKRNYFELADSQLIYAWSYRFCLYLAIALVSLCVLTLIPKRETFFTSYGQHSLYIFLLHLLLVKLVVATPIRDFISENSLYWLLIVFTVAICFITKHRITRKIVDPLVNTTRYFTYQSRNSHG</sequence>
<dbReference type="InterPro" id="IPR002656">
    <property type="entry name" value="Acyl_transf_3_dom"/>
</dbReference>
<keyword evidence="5" id="KW-0012">Acyltransferase</keyword>
<name>A0A7S8HEG4_9BACI</name>
<evidence type="ECO:0000256" key="3">
    <source>
        <dbReference type="SAM" id="Phobius"/>
    </source>
</evidence>
<keyword evidence="3" id="KW-0812">Transmembrane</keyword>
<evidence type="ECO:0000259" key="4">
    <source>
        <dbReference type="Pfam" id="PF01757"/>
    </source>
</evidence>
<dbReference type="GO" id="GO:0016747">
    <property type="term" value="F:acyltransferase activity, transferring groups other than amino-acyl groups"/>
    <property type="evidence" value="ECO:0007669"/>
    <property type="project" value="InterPro"/>
</dbReference>
<comment type="similarity">
    <text evidence="2">Belongs to the acyltransferase 3 family.</text>
</comment>
<feature type="transmembrane region" description="Helical" evidence="3">
    <location>
        <begin position="104"/>
        <end position="122"/>
    </location>
</feature>
<dbReference type="EMBL" id="CP049742">
    <property type="protein sequence ID" value="QPC45814.1"/>
    <property type="molecule type" value="Genomic_DNA"/>
</dbReference>
<dbReference type="InterPro" id="IPR052734">
    <property type="entry name" value="Nod_factor_acetyltransferase"/>
</dbReference>
<dbReference type="KEGG" id="mcui:G8O30_01995"/>
<dbReference type="PANTHER" id="PTHR37312:SF1">
    <property type="entry name" value="MEMBRANE-BOUND ACYLTRANSFERASE YKRP-RELATED"/>
    <property type="match status" value="1"/>
</dbReference>
<protein>
    <submittedName>
        <fullName evidence="5">Acyltransferase family protein</fullName>
    </submittedName>
</protein>
<feature type="transmembrane region" description="Helical" evidence="3">
    <location>
        <begin position="179"/>
        <end position="201"/>
    </location>
</feature>
<evidence type="ECO:0000256" key="1">
    <source>
        <dbReference type="ARBA" id="ARBA00004370"/>
    </source>
</evidence>
<feature type="transmembrane region" description="Helical" evidence="3">
    <location>
        <begin position="221"/>
        <end position="247"/>
    </location>
</feature>
<evidence type="ECO:0000313" key="6">
    <source>
        <dbReference type="Proteomes" id="UP000593626"/>
    </source>
</evidence>